<evidence type="ECO:0000313" key="2">
    <source>
        <dbReference type="EMBL" id="KAF7285079.1"/>
    </source>
</evidence>
<dbReference type="Proteomes" id="UP000625711">
    <property type="component" value="Unassembled WGS sequence"/>
</dbReference>
<protein>
    <submittedName>
        <fullName evidence="2">Uncharacterized protein</fullName>
    </submittedName>
</protein>
<accession>A0A834IRJ1</accession>
<reference evidence="2" key="1">
    <citation type="submission" date="2020-08" db="EMBL/GenBank/DDBJ databases">
        <title>Genome sequencing and assembly of the red palm weevil Rhynchophorus ferrugineus.</title>
        <authorList>
            <person name="Dias G.B."/>
            <person name="Bergman C.M."/>
            <person name="Manee M."/>
        </authorList>
    </citation>
    <scope>NUCLEOTIDE SEQUENCE</scope>
    <source>
        <strain evidence="2">AA-2017</strain>
        <tissue evidence="2">Whole larva</tissue>
    </source>
</reference>
<comment type="caution">
    <text evidence="2">The sequence shown here is derived from an EMBL/GenBank/DDBJ whole genome shotgun (WGS) entry which is preliminary data.</text>
</comment>
<name>A0A834IRJ1_RHYFE</name>
<feature type="region of interest" description="Disordered" evidence="1">
    <location>
        <begin position="1"/>
        <end position="58"/>
    </location>
</feature>
<proteinExistence type="predicted"/>
<gene>
    <name evidence="2" type="ORF">GWI33_011930</name>
</gene>
<evidence type="ECO:0000313" key="3">
    <source>
        <dbReference type="Proteomes" id="UP000625711"/>
    </source>
</evidence>
<keyword evidence="3" id="KW-1185">Reference proteome</keyword>
<organism evidence="2 3">
    <name type="scientific">Rhynchophorus ferrugineus</name>
    <name type="common">Red palm weevil</name>
    <name type="synonym">Curculio ferrugineus</name>
    <dbReference type="NCBI Taxonomy" id="354439"/>
    <lineage>
        <taxon>Eukaryota</taxon>
        <taxon>Metazoa</taxon>
        <taxon>Ecdysozoa</taxon>
        <taxon>Arthropoda</taxon>
        <taxon>Hexapoda</taxon>
        <taxon>Insecta</taxon>
        <taxon>Pterygota</taxon>
        <taxon>Neoptera</taxon>
        <taxon>Endopterygota</taxon>
        <taxon>Coleoptera</taxon>
        <taxon>Polyphaga</taxon>
        <taxon>Cucujiformia</taxon>
        <taxon>Curculionidae</taxon>
        <taxon>Dryophthorinae</taxon>
        <taxon>Rhynchophorus</taxon>
    </lineage>
</organism>
<evidence type="ECO:0000256" key="1">
    <source>
        <dbReference type="SAM" id="MobiDB-lite"/>
    </source>
</evidence>
<sequence length="95" mass="10550">MNRGTKHETKLAALFEEERRKNQSKRETTKIAPPRKERAGPAPRLAPDDAATKLSPLERLPSLSHTRAVLWWRLVSGDVERGLNSVGSHGPSSQS</sequence>
<dbReference type="EMBL" id="JAACXV010000061">
    <property type="protein sequence ID" value="KAF7285079.1"/>
    <property type="molecule type" value="Genomic_DNA"/>
</dbReference>
<dbReference type="AlphaFoldDB" id="A0A834IRJ1"/>
<feature type="compositionally biased region" description="Basic and acidic residues" evidence="1">
    <location>
        <begin position="1"/>
        <end position="39"/>
    </location>
</feature>